<dbReference type="Gene3D" id="3.20.20.370">
    <property type="entry name" value="Glycoside hydrolase/deacetylase"/>
    <property type="match status" value="1"/>
</dbReference>
<proteinExistence type="predicted"/>
<comment type="caution">
    <text evidence="2">The sequence shown here is derived from an EMBL/GenBank/DDBJ whole genome shotgun (WGS) entry which is preliminary data.</text>
</comment>
<dbReference type="InterPro" id="IPR050248">
    <property type="entry name" value="Polysacc_deacetylase_ArnD"/>
</dbReference>
<dbReference type="AlphaFoldDB" id="A0A1S2LH16"/>
<dbReference type="Pfam" id="PF01522">
    <property type="entry name" value="Polysacc_deac_1"/>
    <property type="match status" value="1"/>
</dbReference>
<dbReference type="GO" id="GO:0016810">
    <property type="term" value="F:hydrolase activity, acting on carbon-nitrogen (but not peptide) bonds"/>
    <property type="evidence" value="ECO:0007669"/>
    <property type="project" value="InterPro"/>
</dbReference>
<reference evidence="2 3" key="1">
    <citation type="submission" date="2016-10" db="EMBL/GenBank/DDBJ databases">
        <title>Draft genome sequences of four alkaliphilic bacteria belonging to the Anaerobacillus genus.</title>
        <authorList>
            <person name="Bassil N.M."/>
            <person name="Lloyd J.R."/>
        </authorList>
    </citation>
    <scope>NUCLEOTIDE SEQUENCE [LARGE SCALE GENOMIC DNA]</scope>
    <source>
        <strain evidence="2 3">DSM 15340</strain>
    </source>
</reference>
<accession>A0A1S2LH16</accession>
<sequence>MTVKDHTYITKSNLALKMTEPPSFLKTADDLMEKVKLIKENQYPEPTRWGESVNGVIQKIDTDEKVIALTFDACGGDFGSGYDKELIDFLIDEGIPATLFINSRWIEANLEQFHYLASVDLFQIENHGTEHRPLSVNGGTAWGIQGTTSVEEVVTEVITNYKMIKELTGHEARYFRSGTAFYDDVAVQIVTDLGMKVVNYDILGDAGATFSASQVRDALLRANPGSIALLHMNQPSSGTAAGVKAAIPKLREQGFTFVTLEQGFKLE</sequence>
<dbReference type="SUPFAM" id="SSF88713">
    <property type="entry name" value="Glycoside hydrolase/deacetylase"/>
    <property type="match status" value="1"/>
</dbReference>
<evidence type="ECO:0000313" key="2">
    <source>
        <dbReference type="EMBL" id="OIJ11681.1"/>
    </source>
</evidence>
<evidence type="ECO:0000259" key="1">
    <source>
        <dbReference type="PROSITE" id="PS51677"/>
    </source>
</evidence>
<evidence type="ECO:0000313" key="3">
    <source>
        <dbReference type="Proteomes" id="UP000180098"/>
    </source>
</evidence>
<name>A0A1S2LH16_9BACI</name>
<dbReference type="InterPro" id="IPR011330">
    <property type="entry name" value="Glyco_hydro/deAcase_b/a-brl"/>
</dbReference>
<protein>
    <recommendedName>
        <fullName evidence="1">NodB homology domain-containing protein</fullName>
    </recommendedName>
</protein>
<dbReference type="EMBL" id="MLQQ01000026">
    <property type="protein sequence ID" value="OIJ11681.1"/>
    <property type="molecule type" value="Genomic_DNA"/>
</dbReference>
<feature type="domain" description="NodB homology" evidence="1">
    <location>
        <begin position="65"/>
        <end position="258"/>
    </location>
</feature>
<keyword evidence="3" id="KW-1185">Reference proteome</keyword>
<dbReference type="CDD" id="cd10955">
    <property type="entry name" value="CE4_BH0857_like"/>
    <property type="match status" value="1"/>
</dbReference>
<dbReference type="PROSITE" id="PS51677">
    <property type="entry name" value="NODB"/>
    <property type="match status" value="1"/>
</dbReference>
<dbReference type="Proteomes" id="UP000180098">
    <property type="component" value="Unassembled WGS sequence"/>
</dbReference>
<gene>
    <name evidence="2" type="ORF">BKP35_11915</name>
</gene>
<dbReference type="GO" id="GO:0005975">
    <property type="term" value="P:carbohydrate metabolic process"/>
    <property type="evidence" value="ECO:0007669"/>
    <property type="project" value="InterPro"/>
</dbReference>
<dbReference type="PANTHER" id="PTHR10587">
    <property type="entry name" value="GLYCOSYL TRANSFERASE-RELATED"/>
    <property type="match status" value="1"/>
</dbReference>
<organism evidence="2 3">
    <name type="scientific">Anaerobacillus arseniciselenatis</name>
    <dbReference type="NCBI Taxonomy" id="85682"/>
    <lineage>
        <taxon>Bacteria</taxon>
        <taxon>Bacillati</taxon>
        <taxon>Bacillota</taxon>
        <taxon>Bacilli</taxon>
        <taxon>Bacillales</taxon>
        <taxon>Bacillaceae</taxon>
        <taxon>Anaerobacillus</taxon>
    </lineage>
</organism>
<dbReference type="InterPro" id="IPR002509">
    <property type="entry name" value="NODB_dom"/>
</dbReference>
<dbReference type="PANTHER" id="PTHR10587:SF134">
    <property type="entry name" value="SECRETED PROTEIN"/>
    <property type="match status" value="1"/>
</dbReference>